<evidence type="ECO:0000256" key="1">
    <source>
        <dbReference type="SAM" id="Phobius"/>
    </source>
</evidence>
<protein>
    <submittedName>
        <fullName evidence="2">Uncharacterized protein</fullName>
    </submittedName>
</protein>
<dbReference type="STRING" id="445975.COLSTE_01243"/>
<evidence type="ECO:0000313" key="3">
    <source>
        <dbReference type="Proteomes" id="UP000003560"/>
    </source>
</evidence>
<name>B6GAZ2_9ACTN</name>
<reference evidence="2 3" key="2">
    <citation type="submission" date="2008-10" db="EMBL/GenBank/DDBJ databases">
        <authorList>
            <person name="Fulton L."/>
            <person name="Clifton S."/>
            <person name="Fulton B."/>
            <person name="Xu J."/>
            <person name="Minx P."/>
            <person name="Pepin K.H."/>
            <person name="Johnson M."/>
            <person name="Thiruvilangam P."/>
            <person name="Bhonagiri V."/>
            <person name="Nash W.E."/>
            <person name="Mardis E.R."/>
            <person name="Wilson R.K."/>
        </authorList>
    </citation>
    <scope>NUCLEOTIDE SEQUENCE [LARGE SCALE GENOMIC DNA]</scope>
    <source>
        <strain evidence="2 3">DSM 13279</strain>
    </source>
</reference>
<evidence type="ECO:0000313" key="2">
    <source>
        <dbReference type="EMBL" id="EEA90486.1"/>
    </source>
</evidence>
<organism evidence="2 3">
    <name type="scientific">Collinsella stercoris DSM 13279</name>
    <dbReference type="NCBI Taxonomy" id="445975"/>
    <lineage>
        <taxon>Bacteria</taxon>
        <taxon>Bacillati</taxon>
        <taxon>Actinomycetota</taxon>
        <taxon>Coriobacteriia</taxon>
        <taxon>Coriobacteriales</taxon>
        <taxon>Coriobacteriaceae</taxon>
        <taxon>Collinsella</taxon>
    </lineage>
</organism>
<proteinExistence type="predicted"/>
<reference evidence="2 3" key="1">
    <citation type="submission" date="2008-10" db="EMBL/GenBank/DDBJ databases">
        <title>Draft genome sequence of Collinsella stercoris (DSM 13279).</title>
        <authorList>
            <person name="Sudarsanam P."/>
            <person name="Ley R."/>
            <person name="Guruge J."/>
            <person name="Turnbaugh P.J."/>
            <person name="Mahowald M."/>
            <person name="Liep D."/>
            <person name="Gordon J."/>
        </authorList>
    </citation>
    <scope>NUCLEOTIDE SEQUENCE [LARGE SCALE GENOMIC DNA]</scope>
    <source>
        <strain evidence="2 3">DSM 13279</strain>
    </source>
</reference>
<dbReference type="AlphaFoldDB" id="B6GAZ2"/>
<gene>
    <name evidence="2" type="ORF">COLSTE_01243</name>
</gene>
<keyword evidence="1" id="KW-1133">Transmembrane helix</keyword>
<keyword evidence="3" id="KW-1185">Reference proteome</keyword>
<sequence>MHRQNWHPSYRLHSITIYLHCFEILARFILFLVVSYAFYTFVTYQS</sequence>
<dbReference type="HOGENOM" id="CLU_3182475_0_0_11"/>
<feature type="transmembrane region" description="Helical" evidence="1">
    <location>
        <begin position="21"/>
        <end position="42"/>
    </location>
</feature>
<accession>B6GAZ2</accession>
<keyword evidence="1" id="KW-0472">Membrane</keyword>
<dbReference type="EMBL" id="ABXJ01000069">
    <property type="protein sequence ID" value="EEA90486.1"/>
    <property type="molecule type" value="Genomic_DNA"/>
</dbReference>
<keyword evidence="1" id="KW-0812">Transmembrane</keyword>
<dbReference type="Proteomes" id="UP000003560">
    <property type="component" value="Unassembled WGS sequence"/>
</dbReference>
<comment type="caution">
    <text evidence="2">The sequence shown here is derived from an EMBL/GenBank/DDBJ whole genome shotgun (WGS) entry which is preliminary data.</text>
</comment>